<dbReference type="AlphaFoldDB" id="A0A9D4NKT6"/>
<comment type="caution">
    <text evidence="1">The sequence shown here is derived from an EMBL/GenBank/DDBJ whole genome shotgun (WGS) entry which is preliminary data.</text>
</comment>
<evidence type="ECO:0000313" key="2">
    <source>
        <dbReference type="Proteomes" id="UP000828390"/>
    </source>
</evidence>
<organism evidence="1 2">
    <name type="scientific">Dreissena polymorpha</name>
    <name type="common">Zebra mussel</name>
    <name type="synonym">Mytilus polymorpha</name>
    <dbReference type="NCBI Taxonomy" id="45954"/>
    <lineage>
        <taxon>Eukaryota</taxon>
        <taxon>Metazoa</taxon>
        <taxon>Spiralia</taxon>
        <taxon>Lophotrochozoa</taxon>
        <taxon>Mollusca</taxon>
        <taxon>Bivalvia</taxon>
        <taxon>Autobranchia</taxon>
        <taxon>Heteroconchia</taxon>
        <taxon>Euheterodonta</taxon>
        <taxon>Imparidentia</taxon>
        <taxon>Neoheterodontei</taxon>
        <taxon>Myida</taxon>
        <taxon>Dreissenoidea</taxon>
        <taxon>Dreissenidae</taxon>
        <taxon>Dreissena</taxon>
    </lineage>
</organism>
<keyword evidence="2" id="KW-1185">Reference proteome</keyword>
<dbReference type="Proteomes" id="UP000828390">
    <property type="component" value="Unassembled WGS sequence"/>
</dbReference>
<dbReference type="EMBL" id="JAIWYP010000001">
    <property type="protein sequence ID" value="KAH3896096.1"/>
    <property type="molecule type" value="Genomic_DNA"/>
</dbReference>
<evidence type="ECO:0000313" key="1">
    <source>
        <dbReference type="EMBL" id="KAH3896096.1"/>
    </source>
</evidence>
<sequence length="81" mass="9564">MTIALSPSYNRTVAIVLSHCRHRTIALSQSYYRIVVIVFSHCRPYCRTVVIVLLHYRIVALWIFMCNHDGFTVFRNFPVYN</sequence>
<reference evidence="1" key="1">
    <citation type="journal article" date="2019" name="bioRxiv">
        <title>The Genome of the Zebra Mussel, Dreissena polymorpha: A Resource for Invasive Species Research.</title>
        <authorList>
            <person name="McCartney M.A."/>
            <person name="Auch B."/>
            <person name="Kono T."/>
            <person name="Mallez S."/>
            <person name="Zhang Y."/>
            <person name="Obille A."/>
            <person name="Becker A."/>
            <person name="Abrahante J.E."/>
            <person name="Garbe J."/>
            <person name="Badalamenti J.P."/>
            <person name="Herman A."/>
            <person name="Mangelson H."/>
            <person name="Liachko I."/>
            <person name="Sullivan S."/>
            <person name="Sone E.D."/>
            <person name="Koren S."/>
            <person name="Silverstein K.A.T."/>
            <person name="Beckman K.B."/>
            <person name="Gohl D.M."/>
        </authorList>
    </citation>
    <scope>NUCLEOTIDE SEQUENCE</scope>
    <source>
        <strain evidence="1">Duluth1</strain>
        <tissue evidence="1">Whole animal</tissue>
    </source>
</reference>
<proteinExistence type="predicted"/>
<gene>
    <name evidence="1" type="ORF">DPMN_020269</name>
</gene>
<name>A0A9D4NKT6_DREPO</name>
<protein>
    <submittedName>
        <fullName evidence="1">Uncharacterized protein</fullName>
    </submittedName>
</protein>
<reference evidence="1" key="2">
    <citation type="submission" date="2020-11" db="EMBL/GenBank/DDBJ databases">
        <authorList>
            <person name="McCartney M.A."/>
            <person name="Auch B."/>
            <person name="Kono T."/>
            <person name="Mallez S."/>
            <person name="Becker A."/>
            <person name="Gohl D.M."/>
            <person name="Silverstein K.A.T."/>
            <person name="Koren S."/>
            <person name="Bechman K.B."/>
            <person name="Herman A."/>
            <person name="Abrahante J.E."/>
            <person name="Garbe J."/>
        </authorList>
    </citation>
    <scope>NUCLEOTIDE SEQUENCE</scope>
    <source>
        <strain evidence="1">Duluth1</strain>
        <tissue evidence="1">Whole animal</tissue>
    </source>
</reference>
<accession>A0A9D4NKT6</accession>